<dbReference type="WBParaSite" id="nRc.2.0.1.t22660-RA">
    <property type="protein sequence ID" value="nRc.2.0.1.t22660-RA"/>
    <property type="gene ID" value="nRc.2.0.1.g22660"/>
</dbReference>
<keyword evidence="2 5" id="KW-0812">Transmembrane</keyword>
<evidence type="ECO:0000256" key="3">
    <source>
        <dbReference type="ARBA" id="ARBA00022989"/>
    </source>
</evidence>
<dbReference type="PROSITE" id="PS51257">
    <property type="entry name" value="PROKAR_LIPOPROTEIN"/>
    <property type="match status" value="1"/>
</dbReference>
<evidence type="ECO:0000256" key="4">
    <source>
        <dbReference type="ARBA" id="ARBA00023136"/>
    </source>
</evidence>
<dbReference type="InterPro" id="IPR000276">
    <property type="entry name" value="GPCR_Rhodpsn"/>
</dbReference>
<dbReference type="InterPro" id="IPR017452">
    <property type="entry name" value="GPCR_Rhodpsn_7TM"/>
</dbReference>
<evidence type="ECO:0000259" key="6">
    <source>
        <dbReference type="PROSITE" id="PS50262"/>
    </source>
</evidence>
<keyword evidence="7" id="KW-1185">Reference proteome</keyword>
<protein>
    <submittedName>
        <fullName evidence="8">G-protein coupled receptors family 1 profile domain-containing protein</fullName>
    </submittedName>
</protein>
<dbReference type="PRINTS" id="PR00237">
    <property type="entry name" value="GPCRRHODOPSN"/>
</dbReference>
<dbReference type="GO" id="GO:0004930">
    <property type="term" value="F:G protein-coupled receptor activity"/>
    <property type="evidence" value="ECO:0007669"/>
    <property type="project" value="InterPro"/>
</dbReference>
<keyword evidence="3 5" id="KW-1133">Transmembrane helix</keyword>
<dbReference type="GO" id="GO:0016020">
    <property type="term" value="C:membrane"/>
    <property type="evidence" value="ECO:0007669"/>
    <property type="project" value="UniProtKB-SubCell"/>
</dbReference>
<evidence type="ECO:0000256" key="1">
    <source>
        <dbReference type="ARBA" id="ARBA00004370"/>
    </source>
</evidence>
<proteinExistence type="predicted"/>
<comment type="subcellular location">
    <subcellularLocation>
        <location evidence="1">Membrane</location>
    </subcellularLocation>
</comment>
<dbReference type="PANTHER" id="PTHR47023:SF1">
    <property type="entry name" value="SEX PEPTIDE RECEPTOR"/>
    <property type="match status" value="1"/>
</dbReference>
<feature type="transmembrane region" description="Helical" evidence="5">
    <location>
        <begin position="59"/>
        <end position="84"/>
    </location>
</feature>
<keyword evidence="4 5" id="KW-0472">Membrane</keyword>
<organism evidence="7 8">
    <name type="scientific">Romanomermis culicivorax</name>
    <name type="common">Nematode worm</name>
    <dbReference type="NCBI Taxonomy" id="13658"/>
    <lineage>
        <taxon>Eukaryota</taxon>
        <taxon>Metazoa</taxon>
        <taxon>Ecdysozoa</taxon>
        <taxon>Nematoda</taxon>
        <taxon>Enoplea</taxon>
        <taxon>Dorylaimia</taxon>
        <taxon>Mermithida</taxon>
        <taxon>Mermithoidea</taxon>
        <taxon>Mermithidae</taxon>
        <taxon>Romanomermis</taxon>
    </lineage>
</organism>
<reference evidence="8" key="1">
    <citation type="submission" date="2022-11" db="UniProtKB">
        <authorList>
            <consortium name="WormBaseParasite"/>
        </authorList>
    </citation>
    <scope>IDENTIFICATION</scope>
</reference>
<dbReference type="PROSITE" id="PS50262">
    <property type="entry name" value="G_PROTEIN_RECEP_F1_2"/>
    <property type="match status" value="1"/>
</dbReference>
<sequence length="122" mass="13886">MIRQQSTTECLSSPLNDSSALLNATLACHPYVYDACRDRCYDSYRDFRLESFLPLEFAYPIYAVTFPILLVPMIISNIFVVLVLSKKHMASATNTVLLYMAVADLFVGLVPFPFTFFYYNLG</sequence>
<evidence type="ECO:0000313" key="8">
    <source>
        <dbReference type="WBParaSite" id="nRc.2.0.1.t22660-RA"/>
    </source>
</evidence>
<dbReference type="Proteomes" id="UP000887565">
    <property type="component" value="Unplaced"/>
</dbReference>
<name>A0A915JA62_ROMCU</name>
<evidence type="ECO:0000256" key="5">
    <source>
        <dbReference type="SAM" id="Phobius"/>
    </source>
</evidence>
<dbReference type="SUPFAM" id="SSF81321">
    <property type="entry name" value="Family A G protein-coupled receptor-like"/>
    <property type="match status" value="1"/>
</dbReference>
<evidence type="ECO:0000313" key="7">
    <source>
        <dbReference type="Proteomes" id="UP000887565"/>
    </source>
</evidence>
<evidence type="ECO:0000256" key="2">
    <source>
        <dbReference type="ARBA" id="ARBA00022692"/>
    </source>
</evidence>
<dbReference type="PANTHER" id="PTHR47023">
    <property type="entry name" value="SEX PEPTIDE RECEPTOR"/>
    <property type="match status" value="1"/>
</dbReference>
<dbReference type="AlphaFoldDB" id="A0A915JA62"/>
<feature type="transmembrane region" description="Helical" evidence="5">
    <location>
        <begin position="96"/>
        <end position="119"/>
    </location>
</feature>
<feature type="domain" description="G-protein coupled receptors family 1 profile" evidence="6">
    <location>
        <begin position="76"/>
        <end position="122"/>
    </location>
</feature>
<dbReference type="Gene3D" id="1.20.1070.10">
    <property type="entry name" value="Rhodopsin 7-helix transmembrane proteins"/>
    <property type="match status" value="1"/>
</dbReference>
<accession>A0A915JA62</accession>
<dbReference type="InterPro" id="IPR053071">
    <property type="entry name" value="GPCR1-related_rcpt"/>
</dbReference>